<dbReference type="HOGENOM" id="CLU_011472_0_0_10"/>
<name>H8XR87_FLAIG</name>
<protein>
    <submittedName>
        <fullName evidence="3">AsmA family outer membrane protein</fullName>
    </submittedName>
</protein>
<reference evidence="4" key="2">
    <citation type="submission" date="2012-03" db="EMBL/GenBank/DDBJ databases">
        <title>Complete genome sequence of Flavobacterium indicum GPTSA100-9T, isolated from warm spring water.</title>
        <authorList>
            <person name="Barbier P."/>
            <person name="Houel A."/>
            <person name="Loux V."/>
            <person name="Poulain J."/>
            <person name="Bernardet J.-F."/>
            <person name="Touchon M."/>
            <person name="Duchaud E."/>
        </authorList>
    </citation>
    <scope>NUCLEOTIDE SEQUENCE [LARGE SCALE GENOMIC DNA]</scope>
    <source>
        <strain evidence="4">DSM 17447 / CIP 109464 / GPTSA100-9</strain>
    </source>
</reference>
<dbReference type="AlphaFoldDB" id="H8XR87"/>
<dbReference type="Proteomes" id="UP000007599">
    <property type="component" value="Chromosome I"/>
</dbReference>
<accession>H8XR87</accession>
<evidence type="ECO:0000256" key="1">
    <source>
        <dbReference type="SAM" id="MobiDB-lite"/>
    </source>
</evidence>
<dbReference type="GO" id="GO:0005886">
    <property type="term" value="C:plasma membrane"/>
    <property type="evidence" value="ECO:0007669"/>
    <property type="project" value="TreeGrafter"/>
</dbReference>
<evidence type="ECO:0000256" key="2">
    <source>
        <dbReference type="SAM" id="Phobius"/>
    </source>
</evidence>
<proteinExistence type="predicted"/>
<evidence type="ECO:0000313" key="4">
    <source>
        <dbReference type="Proteomes" id="UP000007599"/>
    </source>
</evidence>
<feature type="compositionally biased region" description="Low complexity" evidence="1">
    <location>
        <begin position="829"/>
        <end position="845"/>
    </location>
</feature>
<dbReference type="RefSeq" id="WP_014389439.1">
    <property type="nucleotide sequence ID" value="NC_017025.1"/>
</dbReference>
<dbReference type="KEGG" id="fin:KQS_12065"/>
<keyword evidence="2" id="KW-0472">Membrane</keyword>
<dbReference type="PATRIC" id="fig|1094466.5.peg.2357"/>
<dbReference type="OrthoDB" id="596403at2"/>
<evidence type="ECO:0000313" key="3">
    <source>
        <dbReference type="EMBL" id="CCG54321.1"/>
    </source>
</evidence>
<dbReference type="eggNOG" id="COG2982">
    <property type="taxonomic scope" value="Bacteria"/>
</dbReference>
<dbReference type="STRING" id="1094466.KQS_12065"/>
<organism evidence="3 4">
    <name type="scientific">Flavobacterium indicum (strain DSM 17447 / CIP 109464 / GPTSA100-9)</name>
    <dbReference type="NCBI Taxonomy" id="1094466"/>
    <lineage>
        <taxon>Bacteria</taxon>
        <taxon>Pseudomonadati</taxon>
        <taxon>Bacteroidota</taxon>
        <taxon>Flavobacteriia</taxon>
        <taxon>Flavobacteriales</taxon>
        <taxon>Flavobacteriaceae</taxon>
        <taxon>Flavobacterium</taxon>
    </lineage>
</organism>
<keyword evidence="2" id="KW-1133">Transmembrane helix</keyword>
<dbReference type="PANTHER" id="PTHR30441:SF8">
    <property type="entry name" value="DUF748 DOMAIN-CONTAINING PROTEIN"/>
    <property type="match status" value="1"/>
</dbReference>
<keyword evidence="4" id="KW-1185">Reference proteome</keyword>
<gene>
    <name evidence="3" type="ordered locus">KQS_12065</name>
</gene>
<feature type="transmembrane region" description="Helical" evidence="2">
    <location>
        <begin position="12"/>
        <end position="30"/>
    </location>
</feature>
<dbReference type="EMBL" id="HE774682">
    <property type="protein sequence ID" value="CCG54321.1"/>
    <property type="molecule type" value="Genomic_DNA"/>
</dbReference>
<dbReference type="PANTHER" id="PTHR30441">
    <property type="entry name" value="DUF748 DOMAIN-CONTAINING PROTEIN"/>
    <property type="match status" value="1"/>
</dbReference>
<keyword evidence="2" id="KW-0812">Transmembrane</keyword>
<sequence length="865" mass="94523">MSPKAKKILKWTGISVLGSIIVLAIVPFLFKEQIKNKVLESINKNVDAIVSIEDVNLSLLKSFPKANVSIEKLSIVNKAPFAGKTLVSSENISLKMSIMELFNGANEPMKIESISTENTILNIIFNKDGVGNYDIALKDKTPEEEKSESKPFSLSIEKYDVENLKFTFLDEASKMKLVLDSINHQGTGNFAQEKLDLDTKTTANVSFDMDKSNFLKNTKISLDAILGIDLKNSKYTFKENKALINQLPLEFDGFIQMAEKGQVYNLTFKTPSSDFKNFLGLIPEQYAGNLEGVETTGKFEVKGKVNGELTDTTVPKFDVEMVSNNASFHYKDLPKNVKNINIDTHIVNETGIVNDTYVNIDNFGFAIDQDVFNAKANIKNIAENALVNAELRGVINLANVSKAYPVKLEKPLNGILKADVKTAFDMKSVETNQYQNIKNSGRVTLTGFNYAGPEMAKPVSISIADVAFNPTKINLNQLSLKTGKSDVNVTGALENFYGFLFKNQILKGNFNMSSNTFAVSDFMAPTTTTTEDGGKKTEAVKIPSFLDCSLTAKANTVLYDNLNLKNVSGTVAIKDEAVKLSNLKMDVFGGRLGLNGLVSTKGKVPTFDMNLGLDKVDVGQTFSLMNTLKTIAPIAEVINGKMNSTIQLSGTLNQSMLPNLNTLTGDLMGKFISGSLNKSRSTLLTELDNKASFIDLKDINLKDVSAALSFKNGKVNIKPFTIKHKDVGVQIAGSHGFDQNMDYNLKFDVPAKYLGKDVNNLIAKLTPADANKIENVPVNATMIGTFKNPKITTDLKQATTNLTTQLVKMQKEKLINQGTGALTNILGGTKNNTPKDSTKTTSTPKEQVGNAVKDGIKGLFGKKKN</sequence>
<reference evidence="3 4" key="1">
    <citation type="journal article" date="2012" name="J. Bacteriol.">
        <title>Complete Genome Sequence of Flavobacterium indicum GPSTA100-9T, Isolated from Warm Spring Water.</title>
        <authorList>
            <person name="Barbier P."/>
            <person name="Houel A."/>
            <person name="Loux V."/>
            <person name="Poulain J."/>
            <person name="Bernardet J.F."/>
            <person name="Touchon M."/>
            <person name="Duchaud E."/>
        </authorList>
    </citation>
    <scope>NUCLEOTIDE SEQUENCE [LARGE SCALE GENOMIC DNA]</scope>
    <source>
        <strain evidence="4">DSM 17447 / CIP 109464 / GPTSA100-9</strain>
    </source>
</reference>
<feature type="region of interest" description="Disordered" evidence="1">
    <location>
        <begin position="823"/>
        <end position="849"/>
    </location>
</feature>
<dbReference type="InterPro" id="IPR052894">
    <property type="entry name" value="AsmA-related"/>
</dbReference>
<dbReference type="GO" id="GO:0090313">
    <property type="term" value="P:regulation of protein targeting to membrane"/>
    <property type="evidence" value="ECO:0007669"/>
    <property type="project" value="TreeGrafter"/>
</dbReference>